<evidence type="ECO:0000256" key="8">
    <source>
        <dbReference type="ARBA" id="ARBA00023136"/>
    </source>
</evidence>
<keyword evidence="15" id="KW-1185">Reference proteome</keyword>
<dbReference type="GO" id="GO:0006004">
    <property type="term" value="P:fucose metabolic process"/>
    <property type="evidence" value="ECO:0007669"/>
    <property type="project" value="UniProtKB-KW"/>
</dbReference>
<evidence type="ECO:0000256" key="5">
    <source>
        <dbReference type="ARBA" id="ARBA00022679"/>
    </source>
</evidence>
<gene>
    <name evidence="14" type="ORF">RHGRI_004839</name>
</gene>
<comment type="caution">
    <text evidence="14">The sequence shown here is derived from an EMBL/GenBank/DDBJ whole genome shotgun (WGS) entry which is preliminary data.</text>
</comment>
<proteinExistence type="inferred from homology"/>
<evidence type="ECO:0000256" key="9">
    <source>
        <dbReference type="ARBA" id="ARBA00023180"/>
    </source>
</evidence>
<evidence type="ECO:0000256" key="10">
    <source>
        <dbReference type="ARBA" id="ARBA00023253"/>
    </source>
</evidence>
<evidence type="ECO:0000256" key="3">
    <source>
        <dbReference type="ARBA" id="ARBA00007737"/>
    </source>
</evidence>
<sequence>MLGTDYNWNKAGLFHGFKNDPSKISSCKGVHGGKRHVWLRKNLRSMVITFGLIGFLFLLDSLVYSILEPTSGSAPKKSIETMKKERMTANVNEGKIPVQMYDRLMNLASFALAEVCNAVAVASLLNATLVIPKFLYSNVWKDPSQFGDIYQLDHFTNNLKDDVNLVKELPSNLKSLNFEAIGSLITDADIPKEATPADYVKTVLPLLLKNRVVHLLGFGNRLGFDPLPFELQILRCKCNFHALKFAPEIERVGSLLIKRIRKFDAARNMLDKQLLGNFMSNTPLKGKDAAVGDQSKYLALHLRFEVDMVAYSQCEFGGGEDEREELRVYRESHFPLLAERLEKSKPTSPTELRRLGKCPLTPEEAALVLAGLGFNRETFIYLAGSRIYGGQSRMQTLSSLYPNLVTKEDLLTRSELEPFRNFSSQLAALDFIACATADVFAMTDSGSQLSSLVSGFRTYYGGGHAPTLRPIKKRLAAILLENSTIAWDSFEERIQKMIEEGQRVCVRGNKKSIYRQPRCPECMCKYH</sequence>
<keyword evidence="9" id="KW-0325">Glycoprotein</keyword>
<keyword evidence="6 13" id="KW-0812">Transmembrane</keyword>
<comment type="similarity">
    <text evidence="3">Belongs to the glycosyltransferase GT106 family.</text>
</comment>
<evidence type="ECO:0000256" key="13">
    <source>
        <dbReference type="SAM" id="Phobius"/>
    </source>
</evidence>
<evidence type="ECO:0000256" key="1">
    <source>
        <dbReference type="ARBA" id="ARBA00004167"/>
    </source>
</evidence>
<evidence type="ECO:0000256" key="6">
    <source>
        <dbReference type="ARBA" id="ARBA00022692"/>
    </source>
</evidence>
<dbReference type="PANTHER" id="PTHR31933:SF4">
    <property type="entry name" value="O-FUCOSYLTRANSFERASE 8"/>
    <property type="match status" value="1"/>
</dbReference>
<keyword evidence="7 13" id="KW-1133">Transmembrane helix</keyword>
<protein>
    <recommendedName>
        <fullName evidence="12">O-fucosyltransferase family protein</fullName>
    </recommendedName>
</protein>
<dbReference type="AlphaFoldDB" id="A0AAV6LBC1"/>
<dbReference type="GO" id="GO:0016757">
    <property type="term" value="F:glycosyltransferase activity"/>
    <property type="evidence" value="ECO:0007669"/>
    <property type="project" value="UniProtKB-KW"/>
</dbReference>
<evidence type="ECO:0000256" key="2">
    <source>
        <dbReference type="ARBA" id="ARBA00004881"/>
    </source>
</evidence>
<evidence type="ECO:0000256" key="11">
    <source>
        <dbReference type="ARBA" id="ARBA00023277"/>
    </source>
</evidence>
<keyword evidence="11" id="KW-0119">Carbohydrate metabolism</keyword>
<keyword evidence="4" id="KW-0328">Glycosyltransferase</keyword>
<organism evidence="14 15">
    <name type="scientific">Rhododendron griersonianum</name>
    <dbReference type="NCBI Taxonomy" id="479676"/>
    <lineage>
        <taxon>Eukaryota</taxon>
        <taxon>Viridiplantae</taxon>
        <taxon>Streptophyta</taxon>
        <taxon>Embryophyta</taxon>
        <taxon>Tracheophyta</taxon>
        <taxon>Spermatophyta</taxon>
        <taxon>Magnoliopsida</taxon>
        <taxon>eudicotyledons</taxon>
        <taxon>Gunneridae</taxon>
        <taxon>Pentapetalae</taxon>
        <taxon>asterids</taxon>
        <taxon>Ericales</taxon>
        <taxon>Ericaceae</taxon>
        <taxon>Ericoideae</taxon>
        <taxon>Rhodoreae</taxon>
        <taxon>Rhododendron</taxon>
    </lineage>
</organism>
<accession>A0AAV6LBC1</accession>
<evidence type="ECO:0000256" key="7">
    <source>
        <dbReference type="ARBA" id="ARBA00022989"/>
    </source>
</evidence>
<reference evidence="14" key="1">
    <citation type="submission" date="2020-08" db="EMBL/GenBank/DDBJ databases">
        <title>Plant Genome Project.</title>
        <authorList>
            <person name="Zhang R.-G."/>
        </authorList>
    </citation>
    <scope>NUCLEOTIDE SEQUENCE</scope>
    <source>
        <strain evidence="14">WSP0</strain>
        <tissue evidence="14">Leaf</tissue>
    </source>
</reference>
<dbReference type="InterPro" id="IPR052272">
    <property type="entry name" value="GT106_glycosyltransferase"/>
</dbReference>
<dbReference type="GO" id="GO:0016020">
    <property type="term" value="C:membrane"/>
    <property type="evidence" value="ECO:0007669"/>
    <property type="project" value="UniProtKB-SubCell"/>
</dbReference>
<evidence type="ECO:0000313" key="14">
    <source>
        <dbReference type="EMBL" id="KAG5561934.1"/>
    </source>
</evidence>
<keyword evidence="8 13" id="KW-0472">Membrane</keyword>
<dbReference type="EMBL" id="JACTNZ010000002">
    <property type="protein sequence ID" value="KAG5561934.1"/>
    <property type="molecule type" value="Genomic_DNA"/>
</dbReference>
<evidence type="ECO:0000256" key="12">
    <source>
        <dbReference type="ARBA" id="ARBA00030350"/>
    </source>
</evidence>
<dbReference type="Pfam" id="PF10250">
    <property type="entry name" value="O-FucT"/>
    <property type="match status" value="1"/>
</dbReference>
<name>A0AAV6LBC1_9ERIC</name>
<keyword evidence="10" id="KW-0294">Fucose metabolism</keyword>
<dbReference type="CDD" id="cd11299">
    <property type="entry name" value="O-FucT_plant"/>
    <property type="match status" value="1"/>
</dbReference>
<keyword evidence="5" id="KW-0808">Transferase</keyword>
<comment type="subcellular location">
    <subcellularLocation>
        <location evidence="1">Membrane</location>
        <topology evidence="1">Single-pass membrane protein</topology>
    </subcellularLocation>
</comment>
<feature type="transmembrane region" description="Helical" evidence="13">
    <location>
        <begin position="45"/>
        <end position="67"/>
    </location>
</feature>
<dbReference type="InterPro" id="IPR019378">
    <property type="entry name" value="GDP-Fuc_O-FucTrfase"/>
</dbReference>
<dbReference type="InterPro" id="IPR024709">
    <property type="entry name" value="FucosylTrfase_pln"/>
</dbReference>
<evidence type="ECO:0000313" key="15">
    <source>
        <dbReference type="Proteomes" id="UP000823749"/>
    </source>
</evidence>
<evidence type="ECO:0000256" key="4">
    <source>
        <dbReference type="ARBA" id="ARBA00022676"/>
    </source>
</evidence>
<dbReference type="PANTHER" id="PTHR31933">
    <property type="entry name" value="O-FUCOSYLTRANSFERASE 2-RELATED"/>
    <property type="match status" value="1"/>
</dbReference>
<dbReference type="Proteomes" id="UP000823749">
    <property type="component" value="Chromosome 2"/>
</dbReference>
<comment type="pathway">
    <text evidence="2">Glycan metabolism.</text>
</comment>